<dbReference type="GO" id="GO:0008270">
    <property type="term" value="F:zinc ion binding"/>
    <property type="evidence" value="ECO:0007669"/>
    <property type="project" value="UniProtKB-KW"/>
</dbReference>
<dbReference type="PROSITE" id="PS50966">
    <property type="entry name" value="ZF_SWIM"/>
    <property type="match status" value="1"/>
</dbReference>
<organism evidence="3 4">
    <name type="scientific">Dentiscutata erythropus</name>
    <dbReference type="NCBI Taxonomy" id="1348616"/>
    <lineage>
        <taxon>Eukaryota</taxon>
        <taxon>Fungi</taxon>
        <taxon>Fungi incertae sedis</taxon>
        <taxon>Mucoromycota</taxon>
        <taxon>Glomeromycotina</taxon>
        <taxon>Glomeromycetes</taxon>
        <taxon>Diversisporales</taxon>
        <taxon>Gigasporaceae</taxon>
        <taxon>Dentiscutata</taxon>
    </lineage>
</organism>
<dbReference type="Proteomes" id="UP000789405">
    <property type="component" value="Unassembled WGS sequence"/>
</dbReference>
<evidence type="ECO:0000313" key="4">
    <source>
        <dbReference type="Proteomes" id="UP000789405"/>
    </source>
</evidence>
<accession>A0A9N9JYT4</accession>
<feature type="non-terminal residue" evidence="3">
    <location>
        <position position="159"/>
    </location>
</feature>
<keyword evidence="1" id="KW-0862">Zinc</keyword>
<dbReference type="AlphaFoldDB" id="A0A9N9JYT4"/>
<evidence type="ECO:0000259" key="2">
    <source>
        <dbReference type="PROSITE" id="PS50966"/>
    </source>
</evidence>
<feature type="domain" description="SWIM-type" evidence="2">
    <location>
        <begin position="114"/>
        <end position="153"/>
    </location>
</feature>
<comment type="caution">
    <text evidence="3">The sequence shown here is derived from an EMBL/GenBank/DDBJ whole genome shotgun (WGS) entry which is preliminary data.</text>
</comment>
<sequence length="159" mass="19175">MIPIENLGFLNTKKIWVASVKEQFDYCYQYNLAHVWAYLYTECTMAIKSHWWVLKHDFFSNFNNARLDLIIYIIVSKVIPCQADRLQLLHDGRCMPKWREEFLVEWKKLSNKIITNNPNRITDPSRWICSCPSFLLNQFYICKHLMQIRNPVEFGFFKK</sequence>
<keyword evidence="4" id="KW-1185">Reference proteome</keyword>
<evidence type="ECO:0000313" key="3">
    <source>
        <dbReference type="EMBL" id="CAG8802406.1"/>
    </source>
</evidence>
<keyword evidence="1" id="KW-0479">Metal-binding</keyword>
<reference evidence="3" key="1">
    <citation type="submission" date="2021-06" db="EMBL/GenBank/DDBJ databases">
        <authorList>
            <person name="Kallberg Y."/>
            <person name="Tangrot J."/>
            <person name="Rosling A."/>
        </authorList>
    </citation>
    <scope>NUCLEOTIDE SEQUENCE</scope>
    <source>
        <strain evidence="3">MA453B</strain>
    </source>
</reference>
<dbReference type="EMBL" id="CAJVPY010036878">
    <property type="protein sequence ID" value="CAG8802406.1"/>
    <property type="molecule type" value="Genomic_DNA"/>
</dbReference>
<gene>
    <name evidence="3" type="ORF">DERYTH_LOCUS23672</name>
</gene>
<evidence type="ECO:0000256" key="1">
    <source>
        <dbReference type="PROSITE-ProRule" id="PRU00325"/>
    </source>
</evidence>
<protein>
    <submittedName>
        <fullName evidence="3">23643_t:CDS:1</fullName>
    </submittedName>
</protein>
<name>A0A9N9JYT4_9GLOM</name>
<proteinExistence type="predicted"/>
<keyword evidence="1" id="KW-0863">Zinc-finger</keyword>
<dbReference type="OrthoDB" id="2401469at2759"/>
<dbReference type="InterPro" id="IPR007527">
    <property type="entry name" value="Znf_SWIM"/>
</dbReference>